<keyword evidence="1" id="KW-0472">Membrane</keyword>
<gene>
    <name evidence="2" type="ORF">D9758_012356</name>
</gene>
<name>A0A8H5FPT3_9AGAR</name>
<accession>A0A8H5FPT3</accession>
<proteinExistence type="predicted"/>
<dbReference type="AlphaFoldDB" id="A0A8H5FPT3"/>
<keyword evidence="3" id="KW-1185">Reference proteome</keyword>
<keyword evidence="1" id="KW-1133">Transmembrane helix</keyword>
<keyword evidence="1" id="KW-0812">Transmembrane</keyword>
<sequence length="162" mass="17685">MKYLAGINLAHTEGIEAIVVGSTLASFWVVVARQRQYYSMSDAQGGRITSSPASILGRLVTPFHAITVASVPLSYLAAVLFNRLEQPRWLQETGLLSGGLTIEDEDKALIRTLAAVGVVAITLFHDVSVRTLGKQMHYIGVREKAQVVTTGPYAYVRHPIYT</sequence>
<dbReference type="EMBL" id="JAACJM010000127">
    <property type="protein sequence ID" value="KAF5344248.1"/>
    <property type="molecule type" value="Genomic_DNA"/>
</dbReference>
<evidence type="ECO:0000313" key="3">
    <source>
        <dbReference type="Proteomes" id="UP000559256"/>
    </source>
</evidence>
<comment type="caution">
    <text evidence="2">The sequence shown here is derived from an EMBL/GenBank/DDBJ whole genome shotgun (WGS) entry which is preliminary data.</text>
</comment>
<protein>
    <recommendedName>
        <fullName evidence="4">Protein-S-isoprenylcysteine O-methyltransferase</fullName>
    </recommendedName>
</protein>
<organism evidence="2 3">
    <name type="scientific">Tetrapyrgos nigripes</name>
    <dbReference type="NCBI Taxonomy" id="182062"/>
    <lineage>
        <taxon>Eukaryota</taxon>
        <taxon>Fungi</taxon>
        <taxon>Dikarya</taxon>
        <taxon>Basidiomycota</taxon>
        <taxon>Agaricomycotina</taxon>
        <taxon>Agaricomycetes</taxon>
        <taxon>Agaricomycetidae</taxon>
        <taxon>Agaricales</taxon>
        <taxon>Marasmiineae</taxon>
        <taxon>Marasmiaceae</taxon>
        <taxon>Tetrapyrgos</taxon>
    </lineage>
</organism>
<dbReference type="Proteomes" id="UP000559256">
    <property type="component" value="Unassembled WGS sequence"/>
</dbReference>
<dbReference type="Gene3D" id="1.20.120.1630">
    <property type="match status" value="1"/>
</dbReference>
<evidence type="ECO:0000256" key="1">
    <source>
        <dbReference type="SAM" id="Phobius"/>
    </source>
</evidence>
<evidence type="ECO:0000313" key="2">
    <source>
        <dbReference type="EMBL" id="KAF5344248.1"/>
    </source>
</evidence>
<feature type="transmembrane region" description="Helical" evidence="1">
    <location>
        <begin position="15"/>
        <end position="34"/>
    </location>
</feature>
<reference evidence="2 3" key="1">
    <citation type="journal article" date="2020" name="ISME J.">
        <title>Uncovering the hidden diversity of litter-decomposition mechanisms in mushroom-forming fungi.</title>
        <authorList>
            <person name="Floudas D."/>
            <person name="Bentzer J."/>
            <person name="Ahren D."/>
            <person name="Johansson T."/>
            <person name="Persson P."/>
            <person name="Tunlid A."/>
        </authorList>
    </citation>
    <scope>NUCLEOTIDE SEQUENCE [LARGE SCALE GENOMIC DNA]</scope>
    <source>
        <strain evidence="2 3">CBS 291.85</strain>
    </source>
</reference>
<dbReference type="OrthoDB" id="422086at2759"/>
<evidence type="ECO:0008006" key="4">
    <source>
        <dbReference type="Google" id="ProtNLM"/>
    </source>
</evidence>